<sequence>MYVELGCRDCMEPSCITYPSGLSLFTWCQFKFIN</sequence>
<dbReference type="AlphaFoldDB" id="A0A0A9BQ75"/>
<organism evidence="1">
    <name type="scientific">Arundo donax</name>
    <name type="common">Giant reed</name>
    <name type="synonym">Donax arundinaceus</name>
    <dbReference type="NCBI Taxonomy" id="35708"/>
    <lineage>
        <taxon>Eukaryota</taxon>
        <taxon>Viridiplantae</taxon>
        <taxon>Streptophyta</taxon>
        <taxon>Embryophyta</taxon>
        <taxon>Tracheophyta</taxon>
        <taxon>Spermatophyta</taxon>
        <taxon>Magnoliopsida</taxon>
        <taxon>Liliopsida</taxon>
        <taxon>Poales</taxon>
        <taxon>Poaceae</taxon>
        <taxon>PACMAD clade</taxon>
        <taxon>Arundinoideae</taxon>
        <taxon>Arundineae</taxon>
        <taxon>Arundo</taxon>
    </lineage>
</organism>
<protein>
    <submittedName>
        <fullName evidence="1">Uncharacterized protein</fullName>
    </submittedName>
</protein>
<reference evidence="1" key="1">
    <citation type="submission" date="2014-09" db="EMBL/GenBank/DDBJ databases">
        <authorList>
            <person name="Magalhaes I.L.F."/>
            <person name="Oliveira U."/>
            <person name="Santos F.R."/>
            <person name="Vidigal T.H.D.A."/>
            <person name="Brescovit A.D."/>
            <person name="Santos A.J."/>
        </authorList>
    </citation>
    <scope>NUCLEOTIDE SEQUENCE</scope>
    <source>
        <tissue evidence="1">Shoot tissue taken approximately 20 cm above the soil surface</tissue>
    </source>
</reference>
<evidence type="ECO:0000313" key="1">
    <source>
        <dbReference type="EMBL" id="JAD64308.1"/>
    </source>
</evidence>
<name>A0A0A9BQ75_ARUDO</name>
<accession>A0A0A9BQ75</accession>
<reference evidence="1" key="2">
    <citation type="journal article" date="2015" name="Data Brief">
        <title>Shoot transcriptome of the giant reed, Arundo donax.</title>
        <authorList>
            <person name="Barrero R.A."/>
            <person name="Guerrero F.D."/>
            <person name="Moolhuijzen P."/>
            <person name="Goolsby J.A."/>
            <person name="Tidwell J."/>
            <person name="Bellgard S.E."/>
            <person name="Bellgard M.I."/>
        </authorList>
    </citation>
    <scope>NUCLEOTIDE SEQUENCE</scope>
    <source>
        <tissue evidence="1">Shoot tissue taken approximately 20 cm above the soil surface</tissue>
    </source>
</reference>
<proteinExistence type="predicted"/>
<dbReference type="EMBL" id="GBRH01233587">
    <property type="protein sequence ID" value="JAD64308.1"/>
    <property type="molecule type" value="Transcribed_RNA"/>
</dbReference>